<keyword evidence="2" id="KW-1185">Reference proteome</keyword>
<evidence type="ECO:0000313" key="2">
    <source>
        <dbReference type="Proteomes" id="UP001642464"/>
    </source>
</evidence>
<dbReference type="EMBL" id="CAXAMM010010047">
    <property type="protein sequence ID" value="CAK9022212.1"/>
    <property type="molecule type" value="Genomic_DNA"/>
</dbReference>
<comment type="caution">
    <text evidence="1">The sequence shown here is derived from an EMBL/GenBank/DDBJ whole genome shotgun (WGS) entry which is preliminary data.</text>
</comment>
<protein>
    <submittedName>
        <fullName evidence="1">Trophinin</fullName>
    </submittedName>
</protein>
<reference evidence="1 2" key="1">
    <citation type="submission" date="2024-02" db="EMBL/GenBank/DDBJ databases">
        <authorList>
            <person name="Chen Y."/>
            <person name="Shah S."/>
            <person name="Dougan E. K."/>
            <person name="Thang M."/>
            <person name="Chan C."/>
        </authorList>
    </citation>
    <scope>NUCLEOTIDE SEQUENCE [LARGE SCALE GENOMIC DNA]</scope>
</reference>
<evidence type="ECO:0000313" key="1">
    <source>
        <dbReference type="EMBL" id="CAK9022212.1"/>
    </source>
</evidence>
<accession>A0ABP0K601</accession>
<dbReference type="Proteomes" id="UP001642464">
    <property type="component" value="Unassembled WGS sequence"/>
</dbReference>
<organism evidence="1 2">
    <name type="scientific">Durusdinium trenchii</name>
    <dbReference type="NCBI Taxonomy" id="1381693"/>
    <lineage>
        <taxon>Eukaryota</taxon>
        <taxon>Sar</taxon>
        <taxon>Alveolata</taxon>
        <taxon>Dinophyceae</taxon>
        <taxon>Suessiales</taxon>
        <taxon>Symbiodiniaceae</taxon>
        <taxon>Durusdinium</taxon>
    </lineage>
</organism>
<proteinExistence type="predicted"/>
<sequence>MPYCARNRPTATISNSCWTQDAQLLSSGEEFLRTLLQAEDLHQAQKRSDILTGVWTRARPESADKSGAALPLLVHATEWRGSMLCFASSDGHGSSAHLAGEGAIRIELLYLGNAEVEAAIRTIWKDLVEESESESKYLSNLQADRGDVFASSMQEWNDLSKVLMDESESDDLRLEMQGGSEDLFLEDAEGQSSEWLKASQDSQASYASIVCSDMELGKWKAAAAAYSSLVEEVLEICDDRPDMSVQAVSLVEGWQRKQAENPEVAGTEALLMEMADTTQNLIKSRAKKFTKSSLKCLFEQAWEQKIEESTKERTPWTNCEILYRRCGPLSHLIID</sequence>
<gene>
    <name evidence="1" type="ORF">SCF082_LOCUS15694</name>
</gene>
<name>A0ABP0K601_9DINO</name>